<evidence type="ECO:0000313" key="2">
    <source>
        <dbReference type="EMBL" id="KRQ86834.1"/>
    </source>
</evidence>
<evidence type="ECO:0000256" key="1">
    <source>
        <dbReference type="SAM" id="Phobius"/>
    </source>
</evidence>
<comment type="caution">
    <text evidence="2">The sequence shown here is derived from an EMBL/GenBank/DDBJ whole genome shotgun (WGS) entry which is preliminary data.</text>
</comment>
<keyword evidence="1" id="KW-0812">Transmembrane</keyword>
<feature type="transmembrane region" description="Helical" evidence="1">
    <location>
        <begin position="43"/>
        <end position="64"/>
    </location>
</feature>
<dbReference type="AlphaFoldDB" id="A0A0R3K1S4"/>
<dbReference type="Proteomes" id="UP000052015">
    <property type="component" value="Unassembled WGS sequence"/>
</dbReference>
<dbReference type="OrthoDB" id="1956701at2"/>
<dbReference type="NCBIfam" id="NF033218">
    <property type="entry name" value="anchor_AmaP"/>
    <property type="match status" value="1"/>
</dbReference>
<keyword evidence="1" id="KW-1133">Transmembrane helix</keyword>
<evidence type="ECO:0000313" key="3">
    <source>
        <dbReference type="Proteomes" id="UP000052015"/>
    </source>
</evidence>
<name>A0A0R3K1S4_CALMK</name>
<accession>A0A0R3K1S4</accession>
<protein>
    <recommendedName>
        <fullName evidence="4">Alkaline shock response membrane anchor protein AmaP</fullName>
    </recommendedName>
</protein>
<reference evidence="2 3" key="1">
    <citation type="submission" date="2015-09" db="EMBL/GenBank/DDBJ databases">
        <title>Draft genome sequence of a Caloramator mitchellensis, a moderate thermophile from the Great Artesian Basin of Australia.</title>
        <authorList>
            <person name="Patel B.K."/>
        </authorList>
    </citation>
    <scope>NUCLEOTIDE SEQUENCE [LARGE SCALE GENOMIC DNA]</scope>
    <source>
        <strain evidence="2 3">VF08</strain>
    </source>
</reference>
<evidence type="ECO:0008006" key="4">
    <source>
        <dbReference type="Google" id="ProtNLM"/>
    </source>
</evidence>
<sequence>MNKFEKFLFTLYFVFLAFATTVALLAIKGIIPQEQINYYYSLTGSYIFDIIAFALIAINIYFVIRLLKTDTSNKAGIVKYTSDGEIVITNEAVKALVLKATSNIKGIKDIKVFVRPGKQNINIMIKMLVFPDINIPNLVKEIQQNVKSYIEMIAEIPVGEVKVLVDDIASGTMLKME</sequence>
<gene>
    <name evidence="2" type="ORF">ABG79_01325</name>
</gene>
<dbReference type="EMBL" id="LKHP01000006">
    <property type="protein sequence ID" value="KRQ86834.1"/>
    <property type="molecule type" value="Genomic_DNA"/>
</dbReference>
<keyword evidence="3" id="KW-1185">Reference proteome</keyword>
<dbReference type="RefSeq" id="WP_057978375.1">
    <property type="nucleotide sequence ID" value="NZ_LKHP01000006.1"/>
</dbReference>
<proteinExistence type="predicted"/>
<keyword evidence="1" id="KW-0472">Membrane</keyword>
<dbReference type="STRING" id="908809.ABG79_01325"/>
<organism evidence="2 3">
    <name type="scientific">Caloramator mitchellensis</name>
    <dbReference type="NCBI Taxonomy" id="908809"/>
    <lineage>
        <taxon>Bacteria</taxon>
        <taxon>Bacillati</taxon>
        <taxon>Bacillota</taxon>
        <taxon>Clostridia</taxon>
        <taxon>Eubacteriales</taxon>
        <taxon>Clostridiaceae</taxon>
        <taxon>Caloramator</taxon>
    </lineage>
</organism>
<feature type="transmembrane region" description="Helical" evidence="1">
    <location>
        <begin position="7"/>
        <end position="31"/>
    </location>
</feature>